<proteinExistence type="predicted"/>
<name>A0ABR2DN95_9ROSI</name>
<keyword evidence="1" id="KW-0732">Signal</keyword>
<reference evidence="2 3" key="1">
    <citation type="journal article" date="2024" name="G3 (Bethesda)">
        <title>Genome assembly of Hibiscus sabdariffa L. provides insights into metabolisms of medicinal natural products.</title>
        <authorList>
            <person name="Kim T."/>
        </authorList>
    </citation>
    <scope>NUCLEOTIDE SEQUENCE [LARGE SCALE GENOMIC DNA]</scope>
    <source>
        <strain evidence="2">TK-2024</strain>
        <tissue evidence="2">Old leaves</tissue>
    </source>
</reference>
<feature type="chain" id="PRO_5047325104" evidence="1">
    <location>
        <begin position="25"/>
        <end position="85"/>
    </location>
</feature>
<feature type="signal peptide" evidence="1">
    <location>
        <begin position="1"/>
        <end position="24"/>
    </location>
</feature>
<evidence type="ECO:0000313" key="2">
    <source>
        <dbReference type="EMBL" id="KAK8542908.1"/>
    </source>
</evidence>
<dbReference type="Proteomes" id="UP001472677">
    <property type="component" value="Unassembled WGS sequence"/>
</dbReference>
<evidence type="ECO:0000256" key="1">
    <source>
        <dbReference type="SAM" id="SignalP"/>
    </source>
</evidence>
<dbReference type="EMBL" id="JBBPBM010000024">
    <property type="protein sequence ID" value="KAK8542908.1"/>
    <property type="molecule type" value="Genomic_DNA"/>
</dbReference>
<sequence length="85" mass="9144">MEKLQKSGLFILVVLLFVVINAGSEIMAQPRLQAQGGKGRVCAVPFVISNCSDNVCNRECVNKFPPRGSGLCQGESLCVCFHPCS</sequence>
<comment type="caution">
    <text evidence="2">The sequence shown here is derived from an EMBL/GenBank/DDBJ whole genome shotgun (WGS) entry which is preliminary data.</text>
</comment>
<evidence type="ECO:0000313" key="3">
    <source>
        <dbReference type="Proteomes" id="UP001472677"/>
    </source>
</evidence>
<gene>
    <name evidence="2" type="ORF">V6N12_015486</name>
</gene>
<keyword evidence="3" id="KW-1185">Reference proteome</keyword>
<protein>
    <submittedName>
        <fullName evidence="2">Uncharacterized protein</fullName>
    </submittedName>
</protein>
<organism evidence="2 3">
    <name type="scientific">Hibiscus sabdariffa</name>
    <name type="common">roselle</name>
    <dbReference type="NCBI Taxonomy" id="183260"/>
    <lineage>
        <taxon>Eukaryota</taxon>
        <taxon>Viridiplantae</taxon>
        <taxon>Streptophyta</taxon>
        <taxon>Embryophyta</taxon>
        <taxon>Tracheophyta</taxon>
        <taxon>Spermatophyta</taxon>
        <taxon>Magnoliopsida</taxon>
        <taxon>eudicotyledons</taxon>
        <taxon>Gunneridae</taxon>
        <taxon>Pentapetalae</taxon>
        <taxon>rosids</taxon>
        <taxon>malvids</taxon>
        <taxon>Malvales</taxon>
        <taxon>Malvaceae</taxon>
        <taxon>Malvoideae</taxon>
        <taxon>Hibiscus</taxon>
    </lineage>
</organism>
<accession>A0ABR2DN95</accession>